<evidence type="ECO:0000256" key="8">
    <source>
        <dbReference type="SAM" id="MobiDB-lite"/>
    </source>
</evidence>
<feature type="compositionally biased region" description="Polar residues" evidence="8">
    <location>
        <begin position="362"/>
        <end position="385"/>
    </location>
</feature>
<feature type="domain" description="C2H2-type" evidence="9">
    <location>
        <begin position="444"/>
        <end position="471"/>
    </location>
</feature>
<keyword evidence="6" id="KW-0539">Nucleus</keyword>
<dbReference type="PANTHER" id="PTHR23226">
    <property type="entry name" value="ZINC FINGER AND SCAN DOMAIN-CONTAINING"/>
    <property type="match status" value="1"/>
</dbReference>
<keyword evidence="5" id="KW-0862">Zinc</keyword>
<dbReference type="InterPro" id="IPR013087">
    <property type="entry name" value="Znf_C2H2_type"/>
</dbReference>
<dbReference type="FunFam" id="3.30.160.60:FF:000744">
    <property type="entry name" value="zinc finger E-box-binding homeobox 1"/>
    <property type="match status" value="1"/>
</dbReference>
<dbReference type="GO" id="GO:0008270">
    <property type="term" value="F:zinc ion binding"/>
    <property type="evidence" value="ECO:0007669"/>
    <property type="project" value="UniProtKB-KW"/>
</dbReference>
<dbReference type="FunFam" id="3.30.160.60:FF:000557">
    <property type="entry name" value="zinc finger and SCAN domain-containing protein 29"/>
    <property type="match status" value="1"/>
</dbReference>
<proteinExistence type="predicted"/>
<evidence type="ECO:0000256" key="5">
    <source>
        <dbReference type="ARBA" id="ARBA00022833"/>
    </source>
</evidence>
<dbReference type="GO" id="GO:0005634">
    <property type="term" value="C:nucleus"/>
    <property type="evidence" value="ECO:0007669"/>
    <property type="project" value="UniProtKB-SubCell"/>
</dbReference>
<feature type="region of interest" description="Disordered" evidence="8">
    <location>
        <begin position="142"/>
        <end position="164"/>
    </location>
</feature>
<evidence type="ECO:0000256" key="6">
    <source>
        <dbReference type="ARBA" id="ARBA00023242"/>
    </source>
</evidence>
<dbReference type="Pfam" id="PF13894">
    <property type="entry name" value="zf-C2H2_4"/>
    <property type="match status" value="1"/>
</dbReference>
<organism evidence="10 11">
    <name type="scientific">Caerostris extrusa</name>
    <name type="common">Bark spider</name>
    <name type="synonym">Caerostris bankana</name>
    <dbReference type="NCBI Taxonomy" id="172846"/>
    <lineage>
        <taxon>Eukaryota</taxon>
        <taxon>Metazoa</taxon>
        <taxon>Ecdysozoa</taxon>
        <taxon>Arthropoda</taxon>
        <taxon>Chelicerata</taxon>
        <taxon>Arachnida</taxon>
        <taxon>Araneae</taxon>
        <taxon>Araneomorphae</taxon>
        <taxon>Entelegynae</taxon>
        <taxon>Araneoidea</taxon>
        <taxon>Araneidae</taxon>
        <taxon>Caerostris</taxon>
    </lineage>
</organism>
<feature type="compositionally biased region" description="Polar residues" evidence="8">
    <location>
        <begin position="142"/>
        <end position="151"/>
    </location>
</feature>
<sequence length="508" mass="57482">MEIAKCKFCKAYITDFEIHRCFKFGNQHRHSSATLPQCSSGNLAENIEIITAEEMDYEAQWPSLGQSISSTQQSILSDVYQRTDYEETATAEMPSQYGMSNQIPFNLEVPDFLFPDMPHIQENEPVPIHFKLSSEASNIFRNQKSQQSDASNPEHPAATPSYEADRSVLPSFQQTFGQRNALMNRMFQHPTASSQIEGSGIFRTNEVSSHFPSTYNNFAQSEHILTDEISQYSGMPLETPILSIQNAQYSTSNPIHPTNSLEQNETFPFEISTYYISLPSTSFSFSVKNQASRVSNIDAIKFKEDDGNPENKQWTDFSFGVAENISYPYCATQIEQYNFGGKKKGRNGDVRAWEYSSLVTCSSGSQKTSNISTPTTTKENNASDKNQSEDMIFSRNVNASEYFDTPSVNTSKQLYKCSKDEKAFSPPKDDHEFRDHSPTVAKPYKCQFCDKMYASTSSLNRHVRNHTGEKPFKCTKCGKCFTRNSVLRDHLRTYNGKNHFSVRNAANA</sequence>
<evidence type="ECO:0000256" key="1">
    <source>
        <dbReference type="ARBA" id="ARBA00004123"/>
    </source>
</evidence>
<accession>A0AAV4RGT6</accession>
<comment type="caution">
    <text evidence="10">The sequence shown here is derived from an EMBL/GenBank/DDBJ whole genome shotgun (WGS) entry which is preliminary data.</text>
</comment>
<dbReference type="GO" id="GO:0000981">
    <property type="term" value="F:DNA-binding transcription factor activity, RNA polymerase II-specific"/>
    <property type="evidence" value="ECO:0007669"/>
    <property type="project" value="TreeGrafter"/>
</dbReference>
<dbReference type="GO" id="GO:0000978">
    <property type="term" value="F:RNA polymerase II cis-regulatory region sequence-specific DNA binding"/>
    <property type="evidence" value="ECO:0007669"/>
    <property type="project" value="TreeGrafter"/>
</dbReference>
<feature type="region of interest" description="Disordered" evidence="8">
    <location>
        <begin position="362"/>
        <end position="389"/>
    </location>
</feature>
<keyword evidence="4 7" id="KW-0863">Zinc-finger</keyword>
<evidence type="ECO:0000313" key="10">
    <source>
        <dbReference type="EMBL" id="GIY20910.1"/>
    </source>
</evidence>
<feature type="domain" description="C2H2-type" evidence="9">
    <location>
        <begin position="472"/>
        <end position="499"/>
    </location>
</feature>
<dbReference type="AlphaFoldDB" id="A0AAV4RGT6"/>
<name>A0AAV4RGT6_CAEEX</name>
<gene>
    <name evidence="10" type="ORF">CEXT_774011</name>
</gene>
<evidence type="ECO:0000256" key="3">
    <source>
        <dbReference type="ARBA" id="ARBA00022737"/>
    </source>
</evidence>
<dbReference type="InterPro" id="IPR036236">
    <property type="entry name" value="Znf_C2H2_sf"/>
</dbReference>
<dbReference type="Proteomes" id="UP001054945">
    <property type="component" value="Unassembled WGS sequence"/>
</dbReference>
<keyword evidence="11" id="KW-1185">Reference proteome</keyword>
<dbReference type="EMBL" id="BPLR01007947">
    <property type="protein sequence ID" value="GIY20910.1"/>
    <property type="molecule type" value="Genomic_DNA"/>
</dbReference>
<dbReference type="PROSITE" id="PS50157">
    <property type="entry name" value="ZINC_FINGER_C2H2_2"/>
    <property type="match status" value="2"/>
</dbReference>
<evidence type="ECO:0000256" key="4">
    <source>
        <dbReference type="ARBA" id="ARBA00022771"/>
    </source>
</evidence>
<dbReference type="SMART" id="SM00355">
    <property type="entry name" value="ZnF_C2H2"/>
    <property type="match status" value="2"/>
</dbReference>
<dbReference type="SUPFAM" id="SSF57667">
    <property type="entry name" value="beta-beta-alpha zinc fingers"/>
    <property type="match status" value="1"/>
</dbReference>
<dbReference type="PROSITE" id="PS00028">
    <property type="entry name" value="ZINC_FINGER_C2H2_1"/>
    <property type="match status" value="1"/>
</dbReference>
<protein>
    <recommendedName>
        <fullName evidence="9">C2H2-type domain-containing protein</fullName>
    </recommendedName>
</protein>
<dbReference type="Gene3D" id="3.30.160.60">
    <property type="entry name" value="Classic Zinc Finger"/>
    <property type="match status" value="2"/>
</dbReference>
<keyword evidence="2" id="KW-0479">Metal-binding</keyword>
<dbReference type="PANTHER" id="PTHR23226:SF416">
    <property type="entry name" value="FI01424P"/>
    <property type="match status" value="1"/>
</dbReference>
<evidence type="ECO:0000256" key="7">
    <source>
        <dbReference type="PROSITE-ProRule" id="PRU00042"/>
    </source>
</evidence>
<comment type="subcellular location">
    <subcellularLocation>
        <location evidence="1">Nucleus</location>
    </subcellularLocation>
</comment>
<dbReference type="Pfam" id="PF00096">
    <property type="entry name" value="zf-C2H2"/>
    <property type="match status" value="1"/>
</dbReference>
<evidence type="ECO:0000256" key="2">
    <source>
        <dbReference type="ARBA" id="ARBA00022723"/>
    </source>
</evidence>
<evidence type="ECO:0000313" key="11">
    <source>
        <dbReference type="Proteomes" id="UP001054945"/>
    </source>
</evidence>
<evidence type="ECO:0000259" key="9">
    <source>
        <dbReference type="PROSITE" id="PS50157"/>
    </source>
</evidence>
<reference evidence="10 11" key="1">
    <citation type="submission" date="2021-06" db="EMBL/GenBank/DDBJ databases">
        <title>Caerostris extrusa draft genome.</title>
        <authorList>
            <person name="Kono N."/>
            <person name="Arakawa K."/>
        </authorList>
    </citation>
    <scope>NUCLEOTIDE SEQUENCE [LARGE SCALE GENOMIC DNA]</scope>
</reference>
<keyword evidence="3" id="KW-0677">Repeat</keyword>